<evidence type="ECO:0000313" key="10">
    <source>
        <dbReference type="Proteomes" id="UP000029074"/>
    </source>
</evidence>
<comment type="caution">
    <text evidence="7">The sequence shown here is derived from an EMBL/GenBank/DDBJ whole genome shotgun (WGS) entry which is preliminary data.</text>
</comment>
<dbReference type="GO" id="GO:0016020">
    <property type="term" value="C:membrane"/>
    <property type="evidence" value="ECO:0007669"/>
    <property type="project" value="UniProtKB-SubCell"/>
</dbReference>
<evidence type="ECO:0000256" key="1">
    <source>
        <dbReference type="ARBA" id="ARBA00004141"/>
    </source>
</evidence>
<dbReference type="RefSeq" id="WP_006294012.1">
    <property type="nucleotide sequence ID" value="NZ_ABXB03000001.1"/>
</dbReference>
<dbReference type="Pfam" id="PF00654">
    <property type="entry name" value="Voltage_CLC"/>
    <property type="match status" value="1"/>
</dbReference>
<evidence type="ECO:0000256" key="3">
    <source>
        <dbReference type="ARBA" id="ARBA00022989"/>
    </source>
</evidence>
<dbReference type="OrthoDB" id="9767361at2"/>
<keyword evidence="3 6" id="KW-1133">Transmembrane helix</keyword>
<evidence type="ECO:0000313" key="9">
    <source>
        <dbReference type="Proteomes" id="UP000003656"/>
    </source>
</evidence>
<keyword evidence="2 6" id="KW-0812">Transmembrane</keyword>
<evidence type="ECO:0000256" key="4">
    <source>
        <dbReference type="ARBA" id="ARBA00023136"/>
    </source>
</evidence>
<protein>
    <submittedName>
        <fullName evidence="7">Chloride transporter, ClC family</fullName>
    </submittedName>
    <submittedName>
        <fullName evidence="8">Chloride transporter, chloride channel family</fullName>
    </submittedName>
</protein>
<feature type="compositionally biased region" description="Polar residues" evidence="5">
    <location>
        <begin position="483"/>
        <end position="497"/>
    </location>
</feature>
<dbReference type="Gene3D" id="1.10.3080.10">
    <property type="entry name" value="Clc chloride channel"/>
    <property type="match status" value="1"/>
</dbReference>
<feature type="transmembrane region" description="Helical" evidence="6">
    <location>
        <begin position="199"/>
        <end position="217"/>
    </location>
</feature>
<keyword evidence="4 6" id="KW-0472">Membrane</keyword>
<evidence type="ECO:0000313" key="8">
    <source>
        <dbReference type="EMBL" id="KFI58603.1"/>
    </source>
</evidence>
<sequence>MAKLNTTADGTVLQAKRAPHPAINWNQAMRHMAFAIVCGLVCGFGSIVLCLCVQWAHTIFQHHHWLIWTLPAMGVLEILLYQWWKIPANTTTESVIDRIRTGKPITILLAPAIILSTAMSIFSGGSVGKEAGALQLGGSLGYTVGKPFHLRNVFYEREDGAMFTNRYTAATGMAAAFSALFFSPLGSLMFIYELLHFQCLRYVASMLVACFVAYFVARTFGIGDIITKVAIPHIDWQIIGFCIIIGVACALGGSIFSFFVRLLHEITERISTRYWIWTIIGGAIVTALVISCDWWKFSGTGGELLNEALATSNVSWDFAPKMVLSILCLGMWFKGGEIMVSLCMGGLLGSACSVMTGCDPLLGAALGAMCFFAAFDRCPLAAFLMGCEIFGWGMWALLAISVFVAFLFSYPVGMYGAGIRLLVSSGPQRVHSTFADLTQQDNAVANKGPIAMMDEIAHGVQAVMDTSSDTAVQAEQHEEHTDLTASSDDATVPQHQA</sequence>
<dbReference type="EMBL" id="JGYW01000005">
    <property type="protein sequence ID" value="KFI58603.1"/>
    <property type="molecule type" value="Genomic_DNA"/>
</dbReference>
<dbReference type="GO" id="GO:0015108">
    <property type="term" value="F:chloride transmembrane transporter activity"/>
    <property type="evidence" value="ECO:0007669"/>
    <property type="project" value="InterPro"/>
</dbReference>
<feature type="transmembrane region" description="Helical" evidence="6">
    <location>
        <begin position="105"/>
        <end position="124"/>
    </location>
</feature>
<evidence type="ECO:0000256" key="2">
    <source>
        <dbReference type="ARBA" id="ARBA00022692"/>
    </source>
</evidence>
<dbReference type="Proteomes" id="UP000003656">
    <property type="component" value="Unassembled WGS sequence"/>
</dbReference>
<feature type="transmembrane region" description="Helical" evidence="6">
    <location>
        <begin position="361"/>
        <end position="383"/>
    </location>
</feature>
<dbReference type="SUPFAM" id="SSF81340">
    <property type="entry name" value="Clc chloride channel"/>
    <property type="match status" value="1"/>
</dbReference>
<proteinExistence type="predicted"/>
<feature type="transmembrane region" description="Helical" evidence="6">
    <location>
        <begin position="33"/>
        <end position="57"/>
    </location>
</feature>
<keyword evidence="10" id="KW-1185">Reference proteome</keyword>
<reference evidence="7 9" key="1">
    <citation type="submission" date="2009-11" db="EMBL/GenBank/DDBJ databases">
        <authorList>
            <person name="Weinstock G."/>
            <person name="Sodergren E."/>
            <person name="Clifton S."/>
            <person name="Fulton L."/>
            <person name="Fulton B."/>
            <person name="Courtney L."/>
            <person name="Fronick C."/>
            <person name="Harrison M."/>
            <person name="Strong C."/>
            <person name="Farmer C."/>
            <person name="Delahaunty K."/>
            <person name="Markovic C."/>
            <person name="Hall O."/>
            <person name="Minx P."/>
            <person name="Tomlinson C."/>
            <person name="Mitreva M."/>
            <person name="Nelson J."/>
            <person name="Hou S."/>
            <person name="Wollam A."/>
            <person name="Pepin K.H."/>
            <person name="Johnson M."/>
            <person name="Bhonagiri V."/>
            <person name="Nash W.E."/>
            <person name="Warren W."/>
            <person name="Chinwalla A."/>
            <person name="Mardis E.R."/>
            <person name="Wilson R.K."/>
        </authorList>
    </citation>
    <scope>NUCLEOTIDE SEQUENCE [LARGE SCALE GENOMIC DNA]</scope>
    <source>
        <strain evidence="7 9">DSM 20093</strain>
    </source>
</reference>
<feature type="transmembrane region" description="Helical" evidence="6">
    <location>
        <begin position="274"/>
        <end position="297"/>
    </location>
</feature>
<dbReference type="PANTHER" id="PTHR43427:SF12">
    <property type="entry name" value="CHLORIDE TRANSPORTER"/>
    <property type="match status" value="1"/>
</dbReference>
<evidence type="ECO:0000313" key="7">
    <source>
        <dbReference type="EMBL" id="EFA23527.1"/>
    </source>
</evidence>
<dbReference type="Proteomes" id="UP000029074">
    <property type="component" value="Unassembled WGS sequence"/>
</dbReference>
<dbReference type="InterPro" id="IPR014743">
    <property type="entry name" value="Cl-channel_core"/>
</dbReference>
<feature type="region of interest" description="Disordered" evidence="5">
    <location>
        <begin position="468"/>
        <end position="497"/>
    </location>
</feature>
<accession>D1NS75</accession>
<feature type="transmembrane region" description="Helical" evidence="6">
    <location>
        <begin position="322"/>
        <end position="349"/>
    </location>
</feature>
<name>D1NS75_9BIFI</name>
<gene>
    <name evidence="8" type="ORF">BGLCM_0893</name>
    <name evidence="7" type="ORF">BIFGAL_02631</name>
</gene>
<reference evidence="8 10" key="2">
    <citation type="submission" date="2014-03" db="EMBL/GenBank/DDBJ databases">
        <title>Genomics of Bifidobacteria.</title>
        <authorList>
            <person name="Ventura M."/>
            <person name="Milani C."/>
            <person name="Lugli G.A."/>
        </authorList>
    </citation>
    <scope>NUCLEOTIDE SEQUENCE [LARGE SCALE GENOMIC DNA]</scope>
    <source>
        <strain evidence="8 10">LMG 11596</strain>
    </source>
</reference>
<comment type="subcellular location">
    <subcellularLocation>
        <location evidence="1">Membrane</location>
        <topology evidence="1">Multi-pass membrane protein</topology>
    </subcellularLocation>
</comment>
<dbReference type="eggNOG" id="COG0038">
    <property type="taxonomic scope" value="Bacteria"/>
</dbReference>
<feature type="transmembrane region" description="Helical" evidence="6">
    <location>
        <begin position="63"/>
        <end position="84"/>
    </location>
</feature>
<evidence type="ECO:0000256" key="6">
    <source>
        <dbReference type="SAM" id="Phobius"/>
    </source>
</evidence>
<dbReference type="PANTHER" id="PTHR43427">
    <property type="entry name" value="CHLORIDE CHANNEL PROTEIN CLC-E"/>
    <property type="match status" value="1"/>
</dbReference>
<dbReference type="EMBL" id="ABXB03000001">
    <property type="protein sequence ID" value="EFA23527.1"/>
    <property type="molecule type" value="Genomic_DNA"/>
</dbReference>
<feature type="transmembrane region" description="Helical" evidence="6">
    <location>
        <begin position="167"/>
        <end position="192"/>
    </location>
</feature>
<evidence type="ECO:0000256" key="5">
    <source>
        <dbReference type="SAM" id="MobiDB-lite"/>
    </source>
</evidence>
<dbReference type="AlphaFoldDB" id="D1NS75"/>
<dbReference type="InterPro" id="IPR001807">
    <property type="entry name" value="ClC"/>
</dbReference>
<feature type="transmembrane region" description="Helical" evidence="6">
    <location>
        <begin position="389"/>
        <end position="410"/>
    </location>
</feature>
<feature type="transmembrane region" description="Helical" evidence="6">
    <location>
        <begin position="237"/>
        <end position="262"/>
    </location>
</feature>
<organism evidence="7 9">
    <name type="scientific">Bifidobacterium gallicum DSM 20093 = LMG 11596</name>
    <dbReference type="NCBI Taxonomy" id="561180"/>
    <lineage>
        <taxon>Bacteria</taxon>
        <taxon>Bacillati</taxon>
        <taxon>Actinomycetota</taxon>
        <taxon>Actinomycetes</taxon>
        <taxon>Bifidobacteriales</taxon>
        <taxon>Bifidobacteriaceae</taxon>
        <taxon>Bifidobacterium</taxon>
    </lineage>
</organism>
<dbReference type="InterPro" id="IPR050368">
    <property type="entry name" value="ClC-type_chloride_channel"/>
</dbReference>